<sequence length="336" mass="37857">MIFRSKLPNQEIPVVDVATFIFEEGKKNVSLSPLYEYSLFDQETGESLTIDGLEEKCTRLASGLQNQLGMKTDQVSLVFSTNSLAYTVLIFSTIMTGGILTLANPTMNKSELSFQIKDSKTQYIYTKLELLTTVKAAIQLSKADIPDCNIILIDSELSLNGCTSMKQLYSSLPFNRFLIRDLEAAKKKTAFLPYSSGTTGIFFSPPPPFFFSCKTCRFIFVFLFIFSNLIIFVIKKKNLGFPKGVVLSHYNIVANTIQISYPSRLNGWFTSKNPVKYLAVLPYYHIYGLVIITCVGLSNVSKHYPFTLSDPPHPQFFIILTPPSLHIYTYIYAPSF</sequence>
<name>A0A1R0GS08_9FUNG</name>
<evidence type="ECO:0000256" key="3">
    <source>
        <dbReference type="SAM" id="Phobius"/>
    </source>
</evidence>
<dbReference type="AlphaFoldDB" id="A0A1R0GS08"/>
<evidence type="ECO:0000256" key="1">
    <source>
        <dbReference type="ARBA" id="ARBA00006432"/>
    </source>
</evidence>
<proteinExistence type="inferred from homology"/>
<dbReference type="OrthoDB" id="10253115at2759"/>
<feature type="domain" description="AMP-dependent synthetase/ligase" evidence="4">
    <location>
        <begin position="43"/>
        <end position="200"/>
    </location>
</feature>
<dbReference type="GO" id="GO:0016405">
    <property type="term" value="F:CoA-ligase activity"/>
    <property type="evidence" value="ECO:0007669"/>
    <property type="project" value="TreeGrafter"/>
</dbReference>
<dbReference type="InterPro" id="IPR000873">
    <property type="entry name" value="AMP-dep_synth/lig_dom"/>
</dbReference>
<dbReference type="STRING" id="133383.A0A1R0GS08"/>
<dbReference type="Gene3D" id="3.40.50.980">
    <property type="match status" value="2"/>
</dbReference>
<organism evidence="5 6">
    <name type="scientific">Smittium mucronatum</name>
    <dbReference type="NCBI Taxonomy" id="133383"/>
    <lineage>
        <taxon>Eukaryota</taxon>
        <taxon>Fungi</taxon>
        <taxon>Fungi incertae sedis</taxon>
        <taxon>Zoopagomycota</taxon>
        <taxon>Kickxellomycotina</taxon>
        <taxon>Harpellomycetes</taxon>
        <taxon>Harpellales</taxon>
        <taxon>Legeriomycetaceae</taxon>
        <taxon>Smittium</taxon>
    </lineage>
</organism>
<evidence type="ECO:0000313" key="5">
    <source>
        <dbReference type="EMBL" id="OLY79692.1"/>
    </source>
</evidence>
<feature type="transmembrane region" description="Helical" evidence="3">
    <location>
        <begin position="216"/>
        <end position="234"/>
    </location>
</feature>
<evidence type="ECO:0000259" key="4">
    <source>
        <dbReference type="Pfam" id="PF00501"/>
    </source>
</evidence>
<dbReference type="PANTHER" id="PTHR24096">
    <property type="entry name" value="LONG-CHAIN-FATTY-ACID--COA LIGASE"/>
    <property type="match status" value="1"/>
</dbReference>
<keyword evidence="3" id="KW-0812">Transmembrane</keyword>
<dbReference type="PANTHER" id="PTHR24096:SF149">
    <property type="entry name" value="AMP-BINDING DOMAIN-CONTAINING PROTEIN-RELATED"/>
    <property type="match status" value="1"/>
</dbReference>
<comment type="similarity">
    <text evidence="1">Belongs to the ATP-dependent AMP-binding enzyme family.</text>
</comment>
<accession>A0A1R0GS08</accession>
<keyword evidence="2 5" id="KW-0436">Ligase</keyword>
<keyword evidence="3" id="KW-0472">Membrane</keyword>
<evidence type="ECO:0000313" key="6">
    <source>
        <dbReference type="Proteomes" id="UP000187455"/>
    </source>
</evidence>
<feature type="domain" description="AMP-dependent synthetase/ligase" evidence="4">
    <location>
        <begin position="240"/>
        <end position="297"/>
    </location>
</feature>
<keyword evidence="3" id="KW-1133">Transmembrane helix</keyword>
<dbReference type="EMBL" id="LSSL01004176">
    <property type="protein sequence ID" value="OLY79692.1"/>
    <property type="molecule type" value="Genomic_DNA"/>
</dbReference>
<gene>
    <name evidence="5" type="ORF">AYI68_g6231</name>
</gene>
<feature type="transmembrane region" description="Helical" evidence="3">
    <location>
        <begin position="84"/>
        <end position="103"/>
    </location>
</feature>
<feature type="transmembrane region" description="Helical" evidence="3">
    <location>
        <begin position="281"/>
        <end position="300"/>
    </location>
</feature>
<protein>
    <submittedName>
        <fullName evidence="5">4-coumarate-CoA ligase-like 7</fullName>
    </submittedName>
</protein>
<evidence type="ECO:0000256" key="2">
    <source>
        <dbReference type="ARBA" id="ARBA00022598"/>
    </source>
</evidence>
<reference evidence="5 6" key="1">
    <citation type="journal article" date="2016" name="Mol. Biol. Evol.">
        <title>Genome-Wide Survey of Gut Fungi (Harpellales) Reveals the First Horizontally Transferred Ubiquitin Gene from a Mosquito Host.</title>
        <authorList>
            <person name="Wang Y."/>
            <person name="White M.M."/>
            <person name="Kvist S."/>
            <person name="Moncalvo J.M."/>
        </authorList>
    </citation>
    <scope>NUCLEOTIDE SEQUENCE [LARGE SCALE GENOMIC DNA]</scope>
    <source>
        <strain evidence="5 6">ALG-7-W6</strain>
    </source>
</reference>
<dbReference type="Pfam" id="PF00501">
    <property type="entry name" value="AMP-binding"/>
    <property type="match status" value="2"/>
</dbReference>
<dbReference type="SUPFAM" id="SSF56801">
    <property type="entry name" value="Acetyl-CoA synthetase-like"/>
    <property type="match status" value="2"/>
</dbReference>
<comment type="caution">
    <text evidence="5">The sequence shown here is derived from an EMBL/GenBank/DDBJ whole genome shotgun (WGS) entry which is preliminary data.</text>
</comment>
<keyword evidence="6" id="KW-1185">Reference proteome</keyword>
<dbReference type="Proteomes" id="UP000187455">
    <property type="component" value="Unassembled WGS sequence"/>
</dbReference>